<sequence>MDAKNIFIASGRYLKYIQWVPGDRTEWHYVGVGDDYDENKVDAFIQCHFGTVELFLVLDRHRVQICQAANAAPVIGLLFSENGLTVCNRDFTKMMVFKKIGVMKYGERHDSPLH</sequence>
<dbReference type="EMBL" id="JABAIA010000001">
    <property type="protein sequence ID" value="NLR63486.1"/>
    <property type="molecule type" value="Genomic_DNA"/>
</dbReference>
<gene>
    <name evidence="1" type="ORF">HGH92_04125</name>
</gene>
<evidence type="ECO:0000313" key="2">
    <source>
        <dbReference type="Proteomes" id="UP000570474"/>
    </source>
</evidence>
<dbReference type="Proteomes" id="UP000570474">
    <property type="component" value="Unassembled WGS sequence"/>
</dbReference>
<comment type="caution">
    <text evidence="1">The sequence shown here is derived from an EMBL/GenBank/DDBJ whole genome shotgun (WGS) entry which is preliminary data.</text>
</comment>
<evidence type="ECO:0000313" key="1">
    <source>
        <dbReference type="EMBL" id="NLR63486.1"/>
    </source>
</evidence>
<accession>A0A847RK07</accession>
<protein>
    <submittedName>
        <fullName evidence="1">Uncharacterized protein</fullName>
    </submittedName>
</protein>
<dbReference type="AlphaFoldDB" id="A0A847RK07"/>
<proteinExistence type="predicted"/>
<reference evidence="1 2" key="1">
    <citation type="submission" date="2020-04" db="EMBL/GenBank/DDBJ databases">
        <authorList>
            <person name="Yin C."/>
        </authorList>
    </citation>
    <scope>NUCLEOTIDE SEQUENCE [LARGE SCALE GENOMIC DNA]</scope>
    <source>
        <strain evidence="1 2">Ae27</strain>
    </source>
</reference>
<dbReference type="RefSeq" id="WP_168869482.1">
    <property type="nucleotide sequence ID" value="NZ_JABAIA010000001.1"/>
</dbReference>
<organism evidence="1 2">
    <name type="scientific">Chitinophaga varians</name>
    <dbReference type="NCBI Taxonomy" id="2202339"/>
    <lineage>
        <taxon>Bacteria</taxon>
        <taxon>Pseudomonadati</taxon>
        <taxon>Bacteroidota</taxon>
        <taxon>Chitinophagia</taxon>
        <taxon>Chitinophagales</taxon>
        <taxon>Chitinophagaceae</taxon>
        <taxon>Chitinophaga</taxon>
    </lineage>
</organism>
<keyword evidence="2" id="KW-1185">Reference proteome</keyword>
<name>A0A847RK07_9BACT</name>